<sequence length="287" mass="31854">MEATGIAVKMPVRIESGQVAYEMRLEDPRSGVGTSPAAVRTLPISTFLGKPLRLEHRGEYACVRCGTALKKVFGEGFCYPCFRNAPEAAECIVKPELCEAHLGRGRDVQWEEDHHNQPHAVYFARSSALKVGVTRLTQVPVRWIDQGASWAVVIARVPYRQLAGRIEVAMKALYTDRTAWQRMLKDETPADPVDLAVELQRVRELLADCEPELTEYLVQPGQAEPLTISYPVIAPPEKVKSVNLAKTPLVESILQGIRGQYLIFEGGAVLNVRRHSGFRLRISVLGG</sequence>
<dbReference type="Proteomes" id="UP000186400">
    <property type="component" value="Unassembled WGS sequence"/>
</dbReference>
<reference evidence="1 2" key="1">
    <citation type="submission" date="2017-01" db="EMBL/GenBank/DDBJ databases">
        <authorList>
            <person name="Mah S.A."/>
            <person name="Swanson W.J."/>
            <person name="Moy G.W."/>
            <person name="Vacquier V.D."/>
        </authorList>
    </citation>
    <scope>NUCLEOTIDE SEQUENCE [LARGE SCALE GENOMIC DNA]</scope>
    <source>
        <strain evidence="1 2">ASpG1</strain>
    </source>
</reference>
<evidence type="ECO:0000313" key="2">
    <source>
        <dbReference type="Proteomes" id="UP000186400"/>
    </source>
</evidence>
<accession>A0A1N6U4F2</accession>
<dbReference type="InterPro" id="IPR021246">
    <property type="entry name" value="DUF2797"/>
</dbReference>
<dbReference type="OrthoDB" id="9775734at2"/>
<dbReference type="EMBL" id="FTMS01000011">
    <property type="protein sequence ID" value="SIQ60429.1"/>
    <property type="molecule type" value="Genomic_DNA"/>
</dbReference>
<dbReference type="STRING" id="159291.SAMN05920897_111100"/>
<organism evidence="1 2">
    <name type="scientific">Alkalispirochaeta americana</name>
    <dbReference type="NCBI Taxonomy" id="159291"/>
    <lineage>
        <taxon>Bacteria</taxon>
        <taxon>Pseudomonadati</taxon>
        <taxon>Spirochaetota</taxon>
        <taxon>Spirochaetia</taxon>
        <taxon>Spirochaetales</taxon>
        <taxon>Spirochaetaceae</taxon>
        <taxon>Alkalispirochaeta</taxon>
    </lineage>
</organism>
<gene>
    <name evidence="1" type="ORF">SAMN05920897_111100</name>
</gene>
<keyword evidence="2" id="KW-1185">Reference proteome</keyword>
<proteinExistence type="predicted"/>
<dbReference type="RefSeq" id="WP_076489069.1">
    <property type="nucleotide sequence ID" value="NZ_FTMS01000011.1"/>
</dbReference>
<dbReference type="Pfam" id="PF10977">
    <property type="entry name" value="DUF2797"/>
    <property type="match status" value="1"/>
</dbReference>
<protein>
    <recommendedName>
        <fullName evidence="3">DUF2797 domain-containing protein</fullName>
    </recommendedName>
</protein>
<evidence type="ECO:0000313" key="1">
    <source>
        <dbReference type="EMBL" id="SIQ60429.1"/>
    </source>
</evidence>
<dbReference type="AlphaFoldDB" id="A0A1N6U4F2"/>
<evidence type="ECO:0008006" key="3">
    <source>
        <dbReference type="Google" id="ProtNLM"/>
    </source>
</evidence>
<name>A0A1N6U4F2_9SPIO</name>